<proteinExistence type="predicted"/>
<gene>
    <name evidence="1" type="ORF">HGMM_F03C06C13</name>
</gene>
<protein>
    <submittedName>
        <fullName evidence="1">Uncharacterized protein</fullName>
    </submittedName>
</protein>
<dbReference type="EMBL" id="AP011640">
    <property type="protein sequence ID" value="BAL52808.1"/>
    <property type="molecule type" value="Genomic_DNA"/>
</dbReference>
<evidence type="ECO:0000313" key="1">
    <source>
        <dbReference type="EMBL" id="BAL52808.1"/>
    </source>
</evidence>
<sequence length="65" mass="7596">MRDEEFVPISLKPDPVIEAYKKGIDRTLLIENLKLTPTERVRKLMELQQFAEALTEAGRKLRRAE</sequence>
<organism evidence="1">
    <name type="scientific">uncultured prokaryote</name>
    <dbReference type="NCBI Taxonomy" id="198431"/>
    <lineage>
        <taxon>unclassified sequences</taxon>
        <taxon>environmental samples</taxon>
    </lineage>
</organism>
<name>H5S9H2_9ZZZZ</name>
<dbReference type="AlphaFoldDB" id="H5S9H2"/>
<accession>H5S9H2</accession>
<reference evidence="1" key="1">
    <citation type="journal article" date="2005" name="Environ. Microbiol.">
        <title>Genetic and functional properties of uncultivated thermophilic crenarchaeotes from a subsurface gold mine as revealed by analysis of genome fragments.</title>
        <authorList>
            <person name="Nunoura T."/>
            <person name="Hirayama H."/>
            <person name="Takami H."/>
            <person name="Oida H."/>
            <person name="Nishi S."/>
            <person name="Shimamura S."/>
            <person name="Suzuki Y."/>
            <person name="Inagaki F."/>
            <person name="Takai K."/>
            <person name="Nealson K.H."/>
            <person name="Horikoshi K."/>
        </authorList>
    </citation>
    <scope>NUCLEOTIDE SEQUENCE</scope>
</reference>
<reference evidence="1" key="2">
    <citation type="journal article" date="2012" name="PLoS ONE">
        <title>A Deeply Branching Thermophilic Bacterium with an Ancient Acetyl-CoA Pathway Dominates a Subsurface Ecosystem.</title>
        <authorList>
            <person name="Takami H."/>
            <person name="Noguchi H."/>
            <person name="Takaki Y."/>
            <person name="Uchiyama I."/>
            <person name="Toyoda A."/>
            <person name="Nishi S."/>
            <person name="Chee G.-J."/>
            <person name="Arai W."/>
            <person name="Nunoura T."/>
            <person name="Itoh T."/>
            <person name="Hattori M."/>
            <person name="Takai K."/>
        </authorList>
    </citation>
    <scope>NUCLEOTIDE SEQUENCE</scope>
</reference>